<reference evidence="1" key="1">
    <citation type="submission" date="2018-06" db="EMBL/GenBank/DDBJ databases">
        <authorList>
            <person name="Zhirakovskaya E."/>
        </authorList>
    </citation>
    <scope>NUCLEOTIDE SEQUENCE</scope>
</reference>
<sequence>MPTPSMNMLRQALCAFVLLLIALPSGAATDPNSALINAAREGRL</sequence>
<feature type="non-terminal residue" evidence="1">
    <location>
        <position position="44"/>
    </location>
</feature>
<organism evidence="1">
    <name type="scientific">hydrothermal vent metagenome</name>
    <dbReference type="NCBI Taxonomy" id="652676"/>
    <lineage>
        <taxon>unclassified sequences</taxon>
        <taxon>metagenomes</taxon>
        <taxon>ecological metagenomes</taxon>
    </lineage>
</organism>
<dbReference type="AlphaFoldDB" id="A0A3B1AS60"/>
<evidence type="ECO:0000313" key="1">
    <source>
        <dbReference type="EMBL" id="VAW95566.1"/>
    </source>
</evidence>
<gene>
    <name evidence="1" type="ORF">MNBD_GAMMA20-561</name>
</gene>
<name>A0A3B1AS60_9ZZZZ</name>
<proteinExistence type="predicted"/>
<dbReference type="EMBL" id="UOFU01000076">
    <property type="protein sequence ID" value="VAW95566.1"/>
    <property type="molecule type" value="Genomic_DNA"/>
</dbReference>
<protein>
    <submittedName>
        <fullName evidence="1">Uncharacterized protein</fullName>
    </submittedName>
</protein>
<accession>A0A3B1AS60</accession>